<keyword evidence="1" id="KW-0175">Coiled coil</keyword>
<proteinExistence type="predicted"/>
<feature type="region of interest" description="Disordered" evidence="2">
    <location>
        <begin position="1091"/>
        <end position="1195"/>
    </location>
</feature>
<sequence>MADPFTIAVSVGGLASLGIQLLQGLNKYAGSALDSKGRIKAISTDIGLTVQVVQALDTTIQDDANREMMNDDAEKLAKEAVVQCQEIFTKIQSTLPDIDPAGIRKRDFVTWPFIEPKLELLRGNLEKVKATLQLLMNVIIFAAMFKRHAEQVSLNQQRIQIQELVKERANAEARLEMLEREHADALAANILTPPSPLLSSASMQMSAVPQDPGPIIDLAMVAPPPALDTPTRDLIPTTPEGTENAARTHRHSSTQQSPSPSAVHLQEMHASLGASRSTPSSDNDPDSESEDIMITLHDDYTACLRKLKTLQMKLDMALKKLFIPTVGLPKANPEHGPDARSEMVKMIEESVRDTSDCLGQRILGPGAHRTVLVKGNSQCSSPSGASVMPEVFQALRVPRPNRRTRANPVLDKSEDKVQAGSDNVAASSANFDDAICLERGDAATAKAAAEEAAAKAKAAREEELANAATAARQTVEKEATTAATIAKAENEKAIAEGRAAHEKSLAEAKAAKKAAEAERDANNRGDGDKAPIEFTDAVDRSFTFPWHMVNTWEGMETLIKQAFVNIEYLGPHVANGNYHLLGPNDEIILPQVWSWVLQPGWDVKMQLLPLPESIVEKLNAVPGTSTPAITAIAERAENIPPRRSKKAGGDKASKEFVFAFANDDSSDDPIVEVFMDDSHGRWGRARSKRKQSSSPFAEWMLGGIRPCTRPRKHKHLSRSRGVRTTNKRSEMADGVADDVLGSDDSQSQSSGWLTEDDEDSSGHRSPDNVSVKRFSGRTSPTDMTPQFNSSPPTLPPRRSSGSGLYLEQGSSAVLEDPGSAPLLADEEAVDKESSVSEVSEDGRGGDQNPSFDLEEYKEHLDMLTFLNQHELAQARREQAEIEARQVTDNSNAKAGVETGDSLEFIDTDTSEHFESVDNVNPPSTADMSGLMLRNWFVPKNGINCQVISADIQRYLGNDATVRPGKDRVDGQEVQGYWIKAYRSLTTEMINDLQKASTIWREELWTGGRGAYEDSHAYRQATNAVSDGNGIYRASTNSPQLDSVYLPPRDYVSPHVAQRIHVPDMASTSYEEPRSRMYSLPLHSGALVSTASGDPSMYASTLPAPMPRYDQYGRPYGPPTPIPDQSYTRPAPSVDSNNGRERQSASPNVDRNALHRKVDATFAKRSGRDESHLRPRPSPPRTIIDPELDNDTATNTSGLVTVEDLLRRWTHLNPDSVDSAADLGN</sequence>
<organism evidence="4 5">
    <name type="scientific">Aureobasidium pullulans</name>
    <name type="common">Black yeast</name>
    <name type="synonym">Pullularia pullulans</name>
    <dbReference type="NCBI Taxonomy" id="5580"/>
    <lineage>
        <taxon>Eukaryota</taxon>
        <taxon>Fungi</taxon>
        <taxon>Dikarya</taxon>
        <taxon>Ascomycota</taxon>
        <taxon>Pezizomycotina</taxon>
        <taxon>Dothideomycetes</taxon>
        <taxon>Dothideomycetidae</taxon>
        <taxon>Dothideales</taxon>
        <taxon>Saccotheciaceae</taxon>
        <taxon>Aureobasidium</taxon>
    </lineage>
</organism>
<dbReference type="AlphaFoldDB" id="A0A4S8VBI5"/>
<dbReference type="InterPro" id="IPR054464">
    <property type="entry name" value="ULD_fung"/>
</dbReference>
<dbReference type="PANTHER" id="PTHR39609">
    <property type="entry name" value="RFEG-RELATED"/>
    <property type="match status" value="1"/>
</dbReference>
<evidence type="ECO:0000259" key="3">
    <source>
        <dbReference type="Pfam" id="PF22893"/>
    </source>
</evidence>
<feature type="region of interest" description="Disordered" evidence="2">
    <location>
        <begin position="505"/>
        <end position="531"/>
    </location>
</feature>
<protein>
    <recommendedName>
        <fullName evidence="3">Ubiquitin-like domain-containing protein</fullName>
    </recommendedName>
</protein>
<evidence type="ECO:0000313" key="5">
    <source>
        <dbReference type="Proteomes" id="UP000308014"/>
    </source>
</evidence>
<feature type="compositionally biased region" description="Basic residues" evidence="2">
    <location>
        <begin position="708"/>
        <end position="721"/>
    </location>
</feature>
<comment type="caution">
    <text evidence="4">The sequence shown here is derived from an EMBL/GenBank/DDBJ whole genome shotgun (WGS) entry which is preliminary data.</text>
</comment>
<reference evidence="4 5" key="1">
    <citation type="submission" date="2018-10" db="EMBL/GenBank/DDBJ databases">
        <title>Fifty Aureobasidium pullulans genomes reveal a recombining polyextremotolerant generalist.</title>
        <authorList>
            <person name="Gostincar C."/>
            <person name="Turk M."/>
            <person name="Zajc J."/>
            <person name="Gunde-Cimerman N."/>
        </authorList>
    </citation>
    <scope>NUCLEOTIDE SEQUENCE [LARGE SCALE GENOMIC DNA]</scope>
    <source>
        <strain evidence="4 5">EXF-11318</strain>
    </source>
</reference>
<dbReference type="PANTHER" id="PTHR39609:SF2">
    <property type="entry name" value="TRANSCRIPTION FACTOR RFEG"/>
    <property type="match status" value="1"/>
</dbReference>
<feature type="region of interest" description="Disordered" evidence="2">
    <location>
        <begin position="826"/>
        <end position="851"/>
    </location>
</feature>
<evidence type="ECO:0000313" key="4">
    <source>
        <dbReference type="EMBL" id="THW08853.1"/>
    </source>
</evidence>
<feature type="compositionally biased region" description="Low complexity" evidence="2">
    <location>
        <begin position="742"/>
        <end position="751"/>
    </location>
</feature>
<dbReference type="Proteomes" id="UP000308014">
    <property type="component" value="Unassembled WGS sequence"/>
</dbReference>
<feature type="compositionally biased region" description="Basic and acidic residues" evidence="2">
    <location>
        <begin position="830"/>
        <end position="844"/>
    </location>
</feature>
<gene>
    <name evidence="4" type="ORF">D6D24_08864</name>
</gene>
<feature type="domain" description="Ubiquitin-like" evidence="3">
    <location>
        <begin position="529"/>
        <end position="609"/>
    </location>
</feature>
<evidence type="ECO:0000256" key="2">
    <source>
        <dbReference type="SAM" id="MobiDB-lite"/>
    </source>
</evidence>
<feature type="coiled-coil region" evidence="1">
    <location>
        <begin position="118"/>
        <end position="188"/>
    </location>
</feature>
<feature type="region of interest" description="Disordered" evidence="2">
    <location>
        <begin position="226"/>
        <end position="264"/>
    </location>
</feature>
<name>A0A4S8VBI5_AURPU</name>
<dbReference type="EMBL" id="QZAJ01000547">
    <property type="protein sequence ID" value="THW08853.1"/>
    <property type="molecule type" value="Genomic_DNA"/>
</dbReference>
<feature type="compositionally biased region" description="Basic residues" evidence="2">
    <location>
        <begin position="681"/>
        <end position="691"/>
    </location>
</feature>
<feature type="compositionally biased region" description="Polar residues" evidence="2">
    <location>
        <begin position="776"/>
        <end position="788"/>
    </location>
</feature>
<evidence type="ECO:0000256" key="1">
    <source>
        <dbReference type="SAM" id="Coils"/>
    </source>
</evidence>
<accession>A0A4S8VBI5</accession>
<dbReference type="Pfam" id="PF22893">
    <property type="entry name" value="ULD_2"/>
    <property type="match status" value="1"/>
</dbReference>
<feature type="region of interest" description="Disordered" evidence="2">
    <location>
        <begin position="681"/>
        <end position="804"/>
    </location>
</feature>